<dbReference type="AlphaFoldDB" id="A0A6L7F2T9"/>
<dbReference type="InterPro" id="IPR027056">
    <property type="entry name" value="Gluconate_2DH_su3"/>
</dbReference>
<reference evidence="2 3" key="1">
    <citation type="submission" date="2019-12" db="EMBL/GenBank/DDBJ databases">
        <authorList>
            <person name="Kun Z."/>
        </authorList>
    </citation>
    <scope>NUCLEOTIDE SEQUENCE [LARGE SCALE GENOMIC DNA]</scope>
    <source>
        <strain evidence="2 3">YIM 123512</strain>
    </source>
</reference>
<comment type="caution">
    <text evidence="2">The sequence shown here is derived from an EMBL/GenBank/DDBJ whole genome shotgun (WGS) entry which is preliminary data.</text>
</comment>
<dbReference type="Gene3D" id="3.40.50.1820">
    <property type="entry name" value="alpha/beta hydrolase"/>
    <property type="match status" value="1"/>
</dbReference>
<protein>
    <submittedName>
        <fullName evidence="2">Alpha/beta fold hydrolase</fullName>
    </submittedName>
</protein>
<evidence type="ECO:0000313" key="2">
    <source>
        <dbReference type="EMBL" id="MXG91602.1"/>
    </source>
</evidence>
<keyword evidence="3" id="KW-1185">Reference proteome</keyword>
<dbReference type="SMART" id="SM00824">
    <property type="entry name" value="PKS_TE"/>
    <property type="match status" value="1"/>
</dbReference>
<dbReference type="EMBL" id="WUEK01000013">
    <property type="protein sequence ID" value="MXG91602.1"/>
    <property type="molecule type" value="Genomic_DNA"/>
</dbReference>
<dbReference type="GO" id="GO:0016787">
    <property type="term" value="F:hydrolase activity"/>
    <property type="evidence" value="ECO:0007669"/>
    <property type="project" value="UniProtKB-KW"/>
</dbReference>
<dbReference type="InterPro" id="IPR029058">
    <property type="entry name" value="AB_hydrolase_fold"/>
</dbReference>
<sequence>MVLLHGLGCSARTWRHLVHELDDELDCVALDLPGHGEESGSDALTVAQMVETVLEQVAELLRVRRPRAWVLAGHSMGGKVATLVAAAAEAGRPGLTPPAALVLVASSPLGVEPMEESKRAQMIGWRADGELSEQDAAEFVDANTADALPADDRAEAVADVRRVSRTAWLAWLERGSLEDWSGTGPVRTSTLVVAGGADGDLGADAQRRLVLPAVAATEVVEVPGAAHLGMLEQPAALAELVRDHLHWTLPPPDLPPGLAALLASDRVSARTRRVLLRRLAPPRPHEQVLSDAQRATLVAVVARVLPQRATDVDLADRIEADLAAGVGDGWRFADLPDDVAAWRAGLDTLAGRPGGFAELDDDAQDAVLADVVAGQVGSANAGHLSTEQMTLWFEDVRAAVVRTWVSHPAAMARIGYDGFANGGDGARKQGYLRVGAGEREPWQTLPLEVLA</sequence>
<dbReference type="Proteomes" id="UP000473325">
    <property type="component" value="Unassembled WGS sequence"/>
</dbReference>
<dbReference type="RefSeq" id="WP_160879528.1">
    <property type="nucleotide sequence ID" value="NZ_WUEK01000013.1"/>
</dbReference>
<evidence type="ECO:0000313" key="3">
    <source>
        <dbReference type="Proteomes" id="UP000473325"/>
    </source>
</evidence>
<keyword evidence="2" id="KW-0378">Hydrolase</keyword>
<evidence type="ECO:0000259" key="1">
    <source>
        <dbReference type="SMART" id="SM00824"/>
    </source>
</evidence>
<accession>A0A6L7F2T9</accession>
<name>A0A6L7F2T9_9ACTN</name>
<proteinExistence type="predicted"/>
<dbReference type="InterPro" id="IPR020802">
    <property type="entry name" value="TesA-like"/>
</dbReference>
<dbReference type="PANTHER" id="PTHR43194:SF2">
    <property type="entry name" value="PEROXISOMAL MEMBRANE PROTEIN LPX1"/>
    <property type="match status" value="1"/>
</dbReference>
<dbReference type="InterPro" id="IPR000073">
    <property type="entry name" value="AB_hydrolase_1"/>
</dbReference>
<dbReference type="Pfam" id="PF12697">
    <property type="entry name" value="Abhydrolase_6"/>
    <property type="match status" value="1"/>
</dbReference>
<feature type="domain" description="Thioesterase TesA-like" evidence="1">
    <location>
        <begin position="7"/>
        <end position="245"/>
    </location>
</feature>
<dbReference type="SUPFAM" id="SSF53474">
    <property type="entry name" value="alpha/beta-Hydrolases"/>
    <property type="match status" value="1"/>
</dbReference>
<dbReference type="Pfam" id="PF13618">
    <property type="entry name" value="Gluconate_2-dh3"/>
    <property type="match status" value="1"/>
</dbReference>
<dbReference type="InterPro" id="IPR050228">
    <property type="entry name" value="Carboxylesterase_BioH"/>
</dbReference>
<dbReference type="PANTHER" id="PTHR43194">
    <property type="entry name" value="HYDROLASE ALPHA/BETA FOLD FAMILY"/>
    <property type="match status" value="1"/>
</dbReference>
<gene>
    <name evidence="2" type="ORF">GRQ65_18820</name>
</gene>
<organism evidence="2 3">
    <name type="scientific">Nocardioides flavescens</name>
    <dbReference type="NCBI Taxonomy" id="2691959"/>
    <lineage>
        <taxon>Bacteria</taxon>
        <taxon>Bacillati</taxon>
        <taxon>Actinomycetota</taxon>
        <taxon>Actinomycetes</taxon>
        <taxon>Propionibacteriales</taxon>
        <taxon>Nocardioidaceae</taxon>
        <taxon>Nocardioides</taxon>
    </lineage>
</organism>